<dbReference type="EMBL" id="LR031878">
    <property type="protein sequence ID" value="VDD48876.1"/>
    <property type="molecule type" value="Genomic_DNA"/>
</dbReference>
<dbReference type="AlphaFoldDB" id="A0A3P6FIJ8"/>
<feature type="domain" description="Zinc finger PHD-type" evidence="5">
    <location>
        <begin position="266"/>
        <end position="334"/>
    </location>
</feature>
<dbReference type="InterPro" id="IPR001965">
    <property type="entry name" value="Znf_PHD"/>
</dbReference>
<protein>
    <recommendedName>
        <fullName evidence="5">Zinc finger PHD-type domain-containing protein</fullName>
    </recommendedName>
</protein>
<dbReference type="InterPro" id="IPR046349">
    <property type="entry name" value="C1-like_sf"/>
</dbReference>
<dbReference type="InterPro" id="IPR019786">
    <property type="entry name" value="Zinc_finger_PHD-type_CS"/>
</dbReference>
<evidence type="ECO:0000313" key="6">
    <source>
        <dbReference type="EMBL" id="VDD48876.1"/>
    </source>
</evidence>
<proteinExistence type="predicted"/>
<evidence type="ECO:0000256" key="2">
    <source>
        <dbReference type="ARBA" id="ARBA00022737"/>
    </source>
</evidence>
<feature type="domain" description="Zinc finger PHD-type" evidence="5">
    <location>
        <begin position="85"/>
        <end position="148"/>
    </location>
</feature>
<evidence type="ECO:0000256" key="3">
    <source>
        <dbReference type="ARBA" id="ARBA00022771"/>
    </source>
</evidence>
<dbReference type="InterPro" id="IPR004146">
    <property type="entry name" value="DC1"/>
</dbReference>
<keyword evidence="1" id="KW-0479">Metal-binding</keyword>
<dbReference type="SMART" id="SM00249">
    <property type="entry name" value="PHD"/>
    <property type="match status" value="2"/>
</dbReference>
<organism evidence="6">
    <name type="scientific">Brassica oleracea</name>
    <name type="common">Wild cabbage</name>
    <dbReference type="NCBI Taxonomy" id="3712"/>
    <lineage>
        <taxon>Eukaryota</taxon>
        <taxon>Viridiplantae</taxon>
        <taxon>Streptophyta</taxon>
        <taxon>Embryophyta</taxon>
        <taxon>Tracheophyta</taxon>
        <taxon>Spermatophyta</taxon>
        <taxon>Magnoliopsida</taxon>
        <taxon>eudicotyledons</taxon>
        <taxon>Gunneridae</taxon>
        <taxon>Pentapetalae</taxon>
        <taxon>rosids</taxon>
        <taxon>malvids</taxon>
        <taxon>Brassicales</taxon>
        <taxon>Brassicaceae</taxon>
        <taxon>Brassiceae</taxon>
        <taxon>Brassica</taxon>
    </lineage>
</organism>
<dbReference type="PROSITE" id="PS01359">
    <property type="entry name" value="ZF_PHD_1"/>
    <property type="match status" value="1"/>
</dbReference>
<feature type="non-terminal residue" evidence="6">
    <location>
        <position position="1"/>
    </location>
</feature>
<gene>
    <name evidence="6" type="ORF">BOLC1T01265H</name>
</gene>
<keyword evidence="3" id="KW-0863">Zinc-finger</keyword>
<dbReference type="SUPFAM" id="SSF57889">
    <property type="entry name" value="Cysteine-rich domain"/>
    <property type="match status" value="2"/>
</dbReference>
<evidence type="ECO:0000256" key="4">
    <source>
        <dbReference type="ARBA" id="ARBA00022833"/>
    </source>
</evidence>
<evidence type="ECO:0000259" key="5">
    <source>
        <dbReference type="SMART" id="SM00249"/>
    </source>
</evidence>
<dbReference type="Pfam" id="PF03107">
    <property type="entry name" value="C1_2"/>
    <property type="match status" value="3"/>
</dbReference>
<keyword evidence="4" id="KW-0862">Zinc</keyword>
<dbReference type="InterPro" id="IPR053192">
    <property type="entry name" value="Vacuole_Formation_Reg"/>
</dbReference>
<name>A0A3P6FIJ8_BRAOL</name>
<evidence type="ECO:0000256" key="1">
    <source>
        <dbReference type="ARBA" id="ARBA00022723"/>
    </source>
</evidence>
<dbReference type="PANTHER" id="PTHR32410:SF160">
    <property type="entry name" value="CYSTEINE_HISTIDINE-RICH C1 DOMAIN FAMILY PROTEIN"/>
    <property type="match status" value="1"/>
</dbReference>
<dbReference type="GO" id="GO:0008270">
    <property type="term" value="F:zinc ion binding"/>
    <property type="evidence" value="ECO:0007669"/>
    <property type="project" value="UniProtKB-KW"/>
</dbReference>
<dbReference type="PANTHER" id="PTHR32410">
    <property type="entry name" value="CYSTEINE/HISTIDINE-RICH C1 DOMAIN FAMILY PROTEIN"/>
    <property type="match status" value="1"/>
</dbReference>
<reference evidence="6" key="1">
    <citation type="submission" date="2018-11" db="EMBL/GenBank/DDBJ databases">
        <authorList>
            <consortium name="Genoscope - CEA"/>
            <person name="William W."/>
        </authorList>
    </citation>
    <scope>NUCLEOTIDE SEQUENCE</scope>
</reference>
<accession>A0A3P6FIJ8</accession>
<sequence>QESVSENYEGYTCRERCDYVAHAFCATRSEVWDKRVPRGSLECASSELIDDHIEIEGIAIHHFSHNHKLTRLHGDAAQVKMGGQVCQSCILPIDMGSFLYCKQCGFSLHDTCGRLPRRIEHMLHRHPLILEGMRRKIKEGVFTCSVCNQDSCGFMYRCYIDDCEFYMDVKCASFVEAFNHTAHQHPLFLEQRFDIGSSNPYKCMACGLSSTIIAVCSDPHCHFSLDLKCATLPGQLLKCSYDSHPLTLSLARIDDVHNGTPTSSLWCEMCGEKIKKTNLLIYMCNACCTTVHVECILGRHRYIKTGHKIEINGAEVDIVSNKGSADSWYCHECQRLCQGELVFIRRYNGRCFCSTKCLRSFFDTRLLPPNEALARFKRTYEHYFRIGNRI</sequence>
<keyword evidence="2" id="KW-0677">Repeat</keyword>